<comment type="similarity">
    <text evidence="1">Belongs to the bacterial ribosomal protein bS21 family.</text>
</comment>
<sequence>MSAHSYGDRLNKKGLTVPVRLANNENEAKSNLEKAIKALKRRVSSEGLVKDLRQNEYHETKGQIRRKKRNEAVRRNKKLKKDI</sequence>
<protein>
    <recommendedName>
        <fullName evidence="7">30S ribosomal protein S21</fullName>
    </recommendedName>
</protein>
<dbReference type="Gene3D" id="1.20.5.1150">
    <property type="entry name" value="Ribosomal protein S8"/>
    <property type="match status" value="1"/>
</dbReference>
<evidence type="ECO:0000256" key="3">
    <source>
        <dbReference type="ARBA" id="ARBA00023274"/>
    </source>
</evidence>
<proteinExistence type="inferred from homology"/>
<dbReference type="InterPro" id="IPR001911">
    <property type="entry name" value="Ribosomal_bS21"/>
</dbReference>
<name>A0A2L0V0V4_9CAUD</name>
<dbReference type="EMBL" id="MF403008">
    <property type="protein sequence ID" value="AUZ95452.1"/>
    <property type="molecule type" value="Genomic_DNA"/>
</dbReference>
<dbReference type="GO" id="GO:1990904">
    <property type="term" value="C:ribonucleoprotein complex"/>
    <property type="evidence" value="ECO:0007669"/>
    <property type="project" value="UniProtKB-KW"/>
</dbReference>
<dbReference type="Pfam" id="PF01165">
    <property type="entry name" value="Ribosomal_S21"/>
    <property type="match status" value="1"/>
</dbReference>
<organism evidence="5 6">
    <name type="scientific">Agrobacterium phage Atu_ph07</name>
    <dbReference type="NCBI Taxonomy" id="2024264"/>
    <lineage>
        <taxon>Viruses</taxon>
        <taxon>Duplodnaviria</taxon>
        <taxon>Heunggongvirae</taxon>
        <taxon>Uroviricota</taxon>
        <taxon>Caudoviricetes</taxon>
        <taxon>Polybotosvirus</taxon>
        <taxon>Polybotosvirus Atuph07</taxon>
    </lineage>
</organism>
<dbReference type="RefSeq" id="YP_009612378.1">
    <property type="nucleotide sequence ID" value="NC_042013.1"/>
</dbReference>
<accession>A0A2L0V0V4</accession>
<dbReference type="InterPro" id="IPR038380">
    <property type="entry name" value="Ribosomal_bS21_sf"/>
</dbReference>
<evidence type="ECO:0008006" key="7">
    <source>
        <dbReference type="Google" id="ProtNLM"/>
    </source>
</evidence>
<keyword evidence="3" id="KW-0687">Ribonucleoprotein</keyword>
<dbReference type="Proteomes" id="UP000223025">
    <property type="component" value="Segment"/>
</dbReference>
<reference evidence="5 6" key="1">
    <citation type="submission" date="2017-06" db="EMBL/GenBank/DDBJ databases">
        <authorList>
            <person name="Kim H.J."/>
            <person name="Triplett B.A."/>
        </authorList>
    </citation>
    <scope>NUCLEOTIDE SEQUENCE [LARGE SCALE GENOMIC DNA]</scope>
</reference>
<dbReference type="NCBIfam" id="TIGR00030">
    <property type="entry name" value="S21p"/>
    <property type="match status" value="1"/>
</dbReference>
<keyword evidence="6" id="KW-1185">Reference proteome</keyword>
<evidence type="ECO:0000313" key="6">
    <source>
        <dbReference type="Proteomes" id="UP000223025"/>
    </source>
</evidence>
<feature type="region of interest" description="Disordered" evidence="4">
    <location>
        <begin position="57"/>
        <end position="83"/>
    </location>
</feature>
<dbReference type="GO" id="GO:0003735">
    <property type="term" value="F:structural constituent of ribosome"/>
    <property type="evidence" value="ECO:0007669"/>
    <property type="project" value="InterPro"/>
</dbReference>
<dbReference type="GeneID" id="40088716"/>
<evidence type="ECO:0000256" key="4">
    <source>
        <dbReference type="SAM" id="MobiDB-lite"/>
    </source>
</evidence>
<evidence type="ECO:0000256" key="2">
    <source>
        <dbReference type="ARBA" id="ARBA00022980"/>
    </source>
</evidence>
<feature type="compositionally biased region" description="Basic residues" evidence="4">
    <location>
        <begin position="63"/>
        <end position="83"/>
    </location>
</feature>
<dbReference type="KEGG" id="vg:40088716"/>
<keyword evidence="2" id="KW-0689">Ribosomal protein</keyword>
<evidence type="ECO:0000313" key="5">
    <source>
        <dbReference type="EMBL" id="AUZ95452.1"/>
    </source>
</evidence>
<evidence type="ECO:0000256" key="1">
    <source>
        <dbReference type="ARBA" id="ARBA00006640"/>
    </source>
</evidence>